<feature type="region of interest" description="Disordered" evidence="1">
    <location>
        <begin position="1"/>
        <end position="23"/>
    </location>
</feature>
<reference evidence="4 5" key="1">
    <citation type="submission" date="2013-05" db="EMBL/GenBank/DDBJ databases">
        <title>Genome sequence of Streptomyces sparsogenes DSM 40356.</title>
        <authorList>
            <person name="Coyne S."/>
            <person name="Seebeck F.P."/>
        </authorList>
    </citation>
    <scope>NUCLEOTIDE SEQUENCE [LARGE SCALE GENOMIC DNA]</scope>
    <source>
        <strain evidence="4 5">DSM 40356</strain>
    </source>
</reference>
<accession>A0A1R1S8P5</accession>
<name>A0A1R1S8P5_9ACTN</name>
<feature type="compositionally biased region" description="Low complexity" evidence="1">
    <location>
        <begin position="64"/>
        <end position="77"/>
    </location>
</feature>
<dbReference type="InterPro" id="IPR058330">
    <property type="entry name" value="DUF8017"/>
</dbReference>
<dbReference type="RefSeq" id="WP_245738360.1">
    <property type="nucleotide sequence ID" value="NZ_ASQP01000457.1"/>
</dbReference>
<keyword evidence="2" id="KW-1133">Transmembrane helix</keyword>
<keyword evidence="2" id="KW-0812">Transmembrane</keyword>
<protein>
    <recommendedName>
        <fullName evidence="3">DUF8017 domain-containing protein</fullName>
    </recommendedName>
</protein>
<keyword evidence="2" id="KW-0472">Membrane</keyword>
<proteinExistence type="predicted"/>
<evidence type="ECO:0000313" key="4">
    <source>
        <dbReference type="EMBL" id="OMI34623.1"/>
    </source>
</evidence>
<comment type="caution">
    <text evidence="4">The sequence shown here is derived from an EMBL/GenBank/DDBJ whole genome shotgun (WGS) entry which is preliminary data.</text>
</comment>
<sequence length="294" mass="30715">MPTQAWGSPAVQPPGAPEPPRKKNRTTVIAVVAAVAVVAAAAVTAVLVTNNDDGGKKEAKGGKKPSAAASSSSPAQGDEGGDDTSGDSSGEDNPRAGQTVEPVIPGWKTVTNPKRHNAFDVPAGWYVASPDTMSSYSKDGKPIISMTGPAYYKRDRCTVKDKKTGFTTSSPLAGAGTKGAQGAKTQAQAAKTEALNWLYAVFDQDETGDFKSTTPKKFTSEYGVKGYSSSATVTGVKKTDKCSSDGKAFTVTYTDVNGDWATWVLYSAKGVKDEISDETIKKIMNTLRPLKSGS</sequence>
<feature type="transmembrane region" description="Helical" evidence="2">
    <location>
        <begin position="28"/>
        <end position="48"/>
    </location>
</feature>
<evidence type="ECO:0000256" key="1">
    <source>
        <dbReference type="SAM" id="MobiDB-lite"/>
    </source>
</evidence>
<dbReference type="EMBL" id="ASQP01000457">
    <property type="protein sequence ID" value="OMI34623.1"/>
    <property type="molecule type" value="Genomic_DNA"/>
</dbReference>
<feature type="region of interest" description="Disordered" evidence="1">
    <location>
        <begin position="48"/>
        <end position="111"/>
    </location>
</feature>
<dbReference type="Proteomes" id="UP000186168">
    <property type="component" value="Unassembled WGS sequence"/>
</dbReference>
<evidence type="ECO:0000313" key="5">
    <source>
        <dbReference type="Proteomes" id="UP000186168"/>
    </source>
</evidence>
<gene>
    <name evidence="4" type="ORF">SPAR_35526</name>
</gene>
<evidence type="ECO:0000256" key="2">
    <source>
        <dbReference type="SAM" id="Phobius"/>
    </source>
</evidence>
<feature type="domain" description="DUF8017" evidence="3">
    <location>
        <begin position="101"/>
        <end position="291"/>
    </location>
</feature>
<dbReference type="AlphaFoldDB" id="A0A1R1S8P5"/>
<dbReference type="STRING" id="67365.GCA_001704635_01959"/>
<evidence type="ECO:0000259" key="3">
    <source>
        <dbReference type="Pfam" id="PF26056"/>
    </source>
</evidence>
<dbReference type="Pfam" id="PF26056">
    <property type="entry name" value="DUF8017"/>
    <property type="match status" value="1"/>
</dbReference>
<dbReference type="GeneID" id="96746866"/>
<organism evidence="4 5">
    <name type="scientific">Streptomyces sparsogenes DSM 40356</name>
    <dbReference type="NCBI Taxonomy" id="1331668"/>
    <lineage>
        <taxon>Bacteria</taxon>
        <taxon>Bacillati</taxon>
        <taxon>Actinomycetota</taxon>
        <taxon>Actinomycetes</taxon>
        <taxon>Kitasatosporales</taxon>
        <taxon>Streptomycetaceae</taxon>
        <taxon>Streptomyces</taxon>
    </lineage>
</organism>
<keyword evidence="5" id="KW-1185">Reference proteome</keyword>